<evidence type="ECO:0000256" key="5">
    <source>
        <dbReference type="SAM" id="MobiDB-lite"/>
    </source>
</evidence>
<dbReference type="Proteomes" id="UP001156140">
    <property type="component" value="Unassembled WGS sequence"/>
</dbReference>
<evidence type="ECO:0000256" key="2">
    <source>
        <dbReference type="ARBA" id="ARBA00022723"/>
    </source>
</evidence>
<dbReference type="EMBL" id="JALAZD010000003">
    <property type="protein sequence ID" value="MCI0128902.1"/>
    <property type="molecule type" value="Genomic_DNA"/>
</dbReference>
<keyword evidence="6" id="KW-0732">Signal</keyword>
<dbReference type="InterPro" id="IPR009056">
    <property type="entry name" value="Cyt_c-like_dom"/>
</dbReference>
<feature type="region of interest" description="Disordered" evidence="5">
    <location>
        <begin position="49"/>
        <end position="73"/>
    </location>
</feature>
<feature type="signal peptide" evidence="6">
    <location>
        <begin position="1"/>
        <end position="30"/>
    </location>
</feature>
<keyword evidence="3 4" id="KW-0408">Iron</keyword>
<dbReference type="GO" id="GO:0009055">
    <property type="term" value="F:electron transfer activity"/>
    <property type="evidence" value="ECO:0007669"/>
    <property type="project" value="InterPro"/>
</dbReference>
<dbReference type="SUPFAM" id="SSF46626">
    <property type="entry name" value="Cytochrome c"/>
    <property type="match status" value="1"/>
</dbReference>
<dbReference type="RefSeq" id="WP_281736930.1">
    <property type="nucleotide sequence ID" value="NZ_JAKETQ010000003.1"/>
</dbReference>
<dbReference type="InterPro" id="IPR006311">
    <property type="entry name" value="TAT_signal"/>
</dbReference>
<feature type="compositionally biased region" description="Low complexity" evidence="5">
    <location>
        <begin position="49"/>
        <end position="62"/>
    </location>
</feature>
<keyword evidence="1 4" id="KW-0349">Heme</keyword>
<evidence type="ECO:0000256" key="4">
    <source>
        <dbReference type="PROSITE-ProRule" id="PRU00433"/>
    </source>
</evidence>
<accession>A0AA41QQ09</accession>
<dbReference type="Gene3D" id="1.10.760.10">
    <property type="entry name" value="Cytochrome c-like domain"/>
    <property type="match status" value="1"/>
</dbReference>
<dbReference type="InterPro" id="IPR036909">
    <property type="entry name" value="Cyt_c-like_dom_sf"/>
</dbReference>
<evidence type="ECO:0000256" key="1">
    <source>
        <dbReference type="ARBA" id="ARBA00022617"/>
    </source>
</evidence>
<organism evidence="8 9">
    <name type="scientific">Paradevosia shaoguanensis</name>
    <dbReference type="NCBI Taxonomy" id="1335043"/>
    <lineage>
        <taxon>Bacteria</taxon>
        <taxon>Pseudomonadati</taxon>
        <taxon>Pseudomonadota</taxon>
        <taxon>Alphaproteobacteria</taxon>
        <taxon>Hyphomicrobiales</taxon>
        <taxon>Devosiaceae</taxon>
        <taxon>Paradevosia</taxon>
    </lineage>
</organism>
<comment type="caution">
    <text evidence="8">The sequence shown here is derived from an EMBL/GenBank/DDBJ whole genome shotgun (WGS) entry which is preliminary data.</text>
</comment>
<keyword evidence="9" id="KW-1185">Reference proteome</keyword>
<reference evidence="8" key="1">
    <citation type="submission" date="2022-03" db="EMBL/GenBank/DDBJ databases">
        <title>The complete genome sequence of a Methyloterrigena soli.</title>
        <authorList>
            <person name="Zi Z."/>
        </authorList>
    </citation>
    <scope>NUCLEOTIDE SEQUENCE</scope>
    <source>
        <strain evidence="8">M48</strain>
    </source>
</reference>
<feature type="chain" id="PRO_5041207143" evidence="6">
    <location>
        <begin position="31"/>
        <end position="179"/>
    </location>
</feature>
<evidence type="ECO:0000256" key="6">
    <source>
        <dbReference type="SAM" id="SignalP"/>
    </source>
</evidence>
<sequence>MKLLVDIRTRKALLALAVAASASVALPALAQAPAIGQAPAVGQAPAIGQAPAPATTAPAAPAEMAAGDKPVSYSEDQATRGKETYTRVCADCHGDDLRGGLIGGPPLRGNAFDDKFANGSPASGLFGFISTQMPPDSPGQFSPAVYAELTAYILKQNGYTSGAALPTDLDALDHLIIQK</sequence>
<name>A0AA41QQ09_9HYPH</name>
<evidence type="ECO:0000259" key="7">
    <source>
        <dbReference type="PROSITE" id="PS51007"/>
    </source>
</evidence>
<proteinExistence type="predicted"/>
<keyword evidence="2 4" id="KW-0479">Metal-binding</keyword>
<dbReference type="GO" id="GO:0046872">
    <property type="term" value="F:metal ion binding"/>
    <property type="evidence" value="ECO:0007669"/>
    <property type="project" value="UniProtKB-KW"/>
</dbReference>
<evidence type="ECO:0000256" key="3">
    <source>
        <dbReference type="ARBA" id="ARBA00023004"/>
    </source>
</evidence>
<evidence type="ECO:0000313" key="8">
    <source>
        <dbReference type="EMBL" id="MCI0128902.1"/>
    </source>
</evidence>
<dbReference type="PROSITE" id="PS51007">
    <property type="entry name" value="CYTC"/>
    <property type="match status" value="1"/>
</dbReference>
<protein>
    <submittedName>
        <fullName evidence="8">Cytochrome c</fullName>
    </submittedName>
</protein>
<feature type="domain" description="Cytochrome c" evidence="7">
    <location>
        <begin position="76"/>
        <end position="157"/>
    </location>
</feature>
<dbReference type="GO" id="GO:0020037">
    <property type="term" value="F:heme binding"/>
    <property type="evidence" value="ECO:0007669"/>
    <property type="project" value="InterPro"/>
</dbReference>
<dbReference type="PROSITE" id="PS51318">
    <property type="entry name" value="TAT"/>
    <property type="match status" value="1"/>
</dbReference>
<dbReference type="AlphaFoldDB" id="A0AA41QQ09"/>
<evidence type="ECO:0000313" key="9">
    <source>
        <dbReference type="Proteomes" id="UP001156140"/>
    </source>
</evidence>
<dbReference type="Pfam" id="PF13442">
    <property type="entry name" value="Cytochrome_CBB3"/>
    <property type="match status" value="1"/>
</dbReference>
<gene>
    <name evidence="8" type="ORF">ML536_18870</name>
</gene>